<feature type="domain" description="Glycoside hydrolase family 29 N-terminal" evidence="8">
    <location>
        <begin position="53"/>
        <end position="382"/>
    </location>
</feature>
<evidence type="ECO:0000313" key="10">
    <source>
        <dbReference type="Proteomes" id="UP000366872"/>
    </source>
</evidence>
<dbReference type="RefSeq" id="WP_168442419.1">
    <property type="nucleotide sequence ID" value="NZ_CAAHFG010000002.1"/>
</dbReference>
<feature type="chain" id="PRO_5025404407" description="alpha-L-fucosidase" evidence="7">
    <location>
        <begin position="18"/>
        <end position="619"/>
    </location>
</feature>
<keyword evidence="5" id="KW-0378">Hydrolase</keyword>
<dbReference type="Gene3D" id="3.20.20.80">
    <property type="entry name" value="Glycosidases"/>
    <property type="match status" value="1"/>
</dbReference>
<organism evidence="9 10">
    <name type="scientific">Pontiella desulfatans</name>
    <dbReference type="NCBI Taxonomy" id="2750659"/>
    <lineage>
        <taxon>Bacteria</taxon>
        <taxon>Pseudomonadati</taxon>
        <taxon>Kiritimatiellota</taxon>
        <taxon>Kiritimatiellia</taxon>
        <taxon>Kiritimatiellales</taxon>
        <taxon>Pontiellaceae</taxon>
        <taxon>Pontiella</taxon>
    </lineage>
</organism>
<dbReference type="Pfam" id="PF01120">
    <property type="entry name" value="Alpha_L_fucos"/>
    <property type="match status" value="1"/>
</dbReference>
<dbReference type="GO" id="GO:0005764">
    <property type="term" value="C:lysosome"/>
    <property type="evidence" value="ECO:0007669"/>
    <property type="project" value="TreeGrafter"/>
</dbReference>
<dbReference type="PANTHER" id="PTHR10030">
    <property type="entry name" value="ALPHA-L-FUCOSIDASE"/>
    <property type="match status" value="1"/>
</dbReference>
<proteinExistence type="inferred from homology"/>
<evidence type="ECO:0000259" key="8">
    <source>
        <dbReference type="Pfam" id="PF01120"/>
    </source>
</evidence>
<dbReference type="InterPro" id="IPR057739">
    <property type="entry name" value="Glyco_hydro_29_N"/>
</dbReference>
<dbReference type="SMART" id="SM00812">
    <property type="entry name" value="Alpha_L_fucos"/>
    <property type="match status" value="1"/>
</dbReference>
<dbReference type="InterPro" id="IPR000933">
    <property type="entry name" value="Glyco_hydro_29"/>
</dbReference>
<evidence type="ECO:0000256" key="5">
    <source>
        <dbReference type="ARBA" id="ARBA00022801"/>
    </source>
</evidence>
<evidence type="ECO:0000256" key="7">
    <source>
        <dbReference type="SAM" id="SignalP"/>
    </source>
</evidence>
<dbReference type="EMBL" id="CAAHFG010000002">
    <property type="protein sequence ID" value="VGO15385.1"/>
    <property type="molecule type" value="Genomic_DNA"/>
</dbReference>
<dbReference type="GO" id="GO:0016139">
    <property type="term" value="P:glycoside catabolic process"/>
    <property type="evidence" value="ECO:0007669"/>
    <property type="project" value="TreeGrafter"/>
</dbReference>
<dbReference type="PANTHER" id="PTHR10030:SF37">
    <property type="entry name" value="ALPHA-L-FUCOSIDASE-RELATED"/>
    <property type="match status" value="1"/>
</dbReference>
<dbReference type="InterPro" id="IPR013780">
    <property type="entry name" value="Glyco_hydro_b"/>
</dbReference>
<keyword evidence="6" id="KW-0326">Glycosidase</keyword>
<dbReference type="EC" id="3.2.1.51" evidence="3"/>
<dbReference type="Proteomes" id="UP000366872">
    <property type="component" value="Unassembled WGS sequence"/>
</dbReference>
<dbReference type="AlphaFoldDB" id="A0A6C2U642"/>
<protein>
    <recommendedName>
        <fullName evidence="3">alpha-L-fucosidase</fullName>
        <ecNumber evidence="3">3.2.1.51</ecNumber>
    </recommendedName>
</protein>
<comment type="function">
    <text evidence="1">Alpha-L-fucosidase is responsible for hydrolyzing the alpha-1,6-linked fucose joined to the reducing-end N-acetylglucosamine of the carbohydrate moieties of glycoproteins.</text>
</comment>
<sequence>MNKIFAVLLLLPMLGNAAEKQPGYLKDDAYEEPEFAPGASVPKIAEEAMKTRDERIQWWVDGRFGCFIHWGVYAQLGGVWQGEKVHGYSEHIQRKCMIDQATYASEVAAKFNPTGFDAEEWVKLIKAAGMRYLVITAKHHDGFAMYASEVSDWNIMDATPFGRDPMAELKAACVKHGIKFGFYYSHAFDWGEEHGPGNDWEFNNPGGDKNLGGRNWWDDPVMGKELPRIRENYVNKKSIPQVIELLKKYDPDIMWFDTPHKLPNSENWRIYKALREVAPNVVVNGRFVYGGGDYVTTCDKPAQIKPTSEKYWEAIPTTNESYGYHSEDKSHKPASDLIRLLIKAVARGGNILMNLGPRGDGKIDDPDVDILNGFADWMAVAAESINGAGKSGLPVQAWGESTAKDGTIHLQVFQWPENGRLRVGGLLNDPDSVHILGADYEVSMKRLDENTLELRVPDKPVSEVSTVVTLSFKDGFQTLEKARLLDPAFANELNVFDGKVEGRKLKYGSGARGWKADNHKDCLINWVDGKDSVGWELYVRETGEYEVTACYHGLENGAQLEVQFGAGTVSGKTEAGSDVRQVLGSLKIPAGKGKLIWRMMDDDGKDRVHPQALMLRQVK</sequence>
<dbReference type="GO" id="GO:0006004">
    <property type="term" value="P:fucose metabolic process"/>
    <property type="evidence" value="ECO:0007669"/>
    <property type="project" value="InterPro"/>
</dbReference>
<feature type="signal peptide" evidence="7">
    <location>
        <begin position="1"/>
        <end position="17"/>
    </location>
</feature>
<evidence type="ECO:0000256" key="4">
    <source>
        <dbReference type="ARBA" id="ARBA00022729"/>
    </source>
</evidence>
<evidence type="ECO:0000256" key="2">
    <source>
        <dbReference type="ARBA" id="ARBA00007951"/>
    </source>
</evidence>
<dbReference type="InterPro" id="IPR016286">
    <property type="entry name" value="FUC_metazoa-typ"/>
</dbReference>
<gene>
    <name evidence="9" type="ORF">PDESU_03968</name>
</gene>
<dbReference type="SUPFAM" id="SSF51445">
    <property type="entry name" value="(Trans)glycosidases"/>
    <property type="match status" value="1"/>
</dbReference>
<dbReference type="GO" id="GO:0004560">
    <property type="term" value="F:alpha-L-fucosidase activity"/>
    <property type="evidence" value="ECO:0007669"/>
    <property type="project" value="InterPro"/>
</dbReference>
<comment type="similarity">
    <text evidence="2">Belongs to the glycosyl hydrolase 29 family.</text>
</comment>
<evidence type="ECO:0000256" key="1">
    <source>
        <dbReference type="ARBA" id="ARBA00004071"/>
    </source>
</evidence>
<evidence type="ECO:0000256" key="3">
    <source>
        <dbReference type="ARBA" id="ARBA00012662"/>
    </source>
</evidence>
<evidence type="ECO:0000256" key="6">
    <source>
        <dbReference type="ARBA" id="ARBA00023295"/>
    </source>
</evidence>
<reference evidence="9 10" key="1">
    <citation type="submission" date="2019-04" db="EMBL/GenBank/DDBJ databases">
        <authorList>
            <person name="Van Vliet M D."/>
        </authorList>
    </citation>
    <scope>NUCLEOTIDE SEQUENCE [LARGE SCALE GENOMIC DNA]</scope>
    <source>
        <strain evidence="9 10">F1</strain>
    </source>
</reference>
<evidence type="ECO:0000313" key="9">
    <source>
        <dbReference type="EMBL" id="VGO15385.1"/>
    </source>
</evidence>
<keyword evidence="4 7" id="KW-0732">Signal</keyword>
<dbReference type="PRINTS" id="PR00741">
    <property type="entry name" value="GLHYDRLASE29"/>
</dbReference>
<name>A0A6C2U642_PONDE</name>
<dbReference type="Gene3D" id="2.60.40.1180">
    <property type="entry name" value="Golgi alpha-mannosidase II"/>
    <property type="match status" value="1"/>
</dbReference>
<keyword evidence="10" id="KW-1185">Reference proteome</keyword>
<accession>A0A6C2U642</accession>
<dbReference type="InterPro" id="IPR017853">
    <property type="entry name" value="GH"/>
</dbReference>